<name>A0A7M3MAV9_9BACT</name>
<dbReference type="EMBL" id="QMIE01000019">
    <property type="protein sequence ID" value="TVM15060.1"/>
    <property type="molecule type" value="Genomic_DNA"/>
</dbReference>
<evidence type="ECO:0000313" key="1">
    <source>
        <dbReference type="EMBL" id="TVM15060.1"/>
    </source>
</evidence>
<proteinExistence type="predicted"/>
<comment type="caution">
    <text evidence="1">The sequence shown here is derived from an EMBL/GenBank/DDBJ whole genome shotgun (WGS) entry which is preliminary data.</text>
</comment>
<dbReference type="AlphaFoldDB" id="A0A7M3MAV9"/>
<gene>
    <name evidence="1" type="ORF">DPQ33_16360</name>
</gene>
<accession>A0A7M3MAV9</accession>
<protein>
    <submittedName>
        <fullName evidence="1">Uncharacterized protein</fullName>
    </submittedName>
</protein>
<reference evidence="1 2" key="1">
    <citation type="submission" date="2018-06" db="EMBL/GenBank/DDBJ databases">
        <title>Complete genome of Desulfovibrio indonesiensis P37SLT.</title>
        <authorList>
            <person name="Crispim J.S."/>
            <person name="Vidigal P.M.P."/>
            <person name="Silva L.C.F."/>
            <person name="Laguardia C.N."/>
            <person name="Araujo L.C."/>
            <person name="Dias R.S."/>
            <person name="Sousa M.P."/>
            <person name="Paula S.O."/>
            <person name="Silva C."/>
        </authorList>
    </citation>
    <scope>NUCLEOTIDE SEQUENCE [LARGE SCALE GENOMIC DNA]</scope>
    <source>
        <strain evidence="1 2">P37SLT</strain>
    </source>
</reference>
<organism evidence="1 2">
    <name type="scientific">Oceanidesulfovibrio indonesiensis</name>
    <dbReference type="NCBI Taxonomy" id="54767"/>
    <lineage>
        <taxon>Bacteria</taxon>
        <taxon>Pseudomonadati</taxon>
        <taxon>Thermodesulfobacteriota</taxon>
        <taxon>Desulfovibrionia</taxon>
        <taxon>Desulfovibrionales</taxon>
        <taxon>Desulfovibrionaceae</taxon>
        <taxon>Oceanidesulfovibrio</taxon>
    </lineage>
</organism>
<evidence type="ECO:0000313" key="2">
    <source>
        <dbReference type="Proteomes" id="UP000448292"/>
    </source>
</evidence>
<keyword evidence="2" id="KW-1185">Reference proteome</keyword>
<dbReference type="Proteomes" id="UP000448292">
    <property type="component" value="Unassembled WGS sequence"/>
</dbReference>
<dbReference type="PROSITE" id="PS51257">
    <property type="entry name" value="PROKAR_LIPOPROTEIN"/>
    <property type="match status" value="1"/>
</dbReference>
<sequence length="71" mass="7467">MRGGLASGSVLPILLLLILLASGCAASTPTIPKPPRPILESLVATPDGGVCMGREDARELLLYIDTLERRP</sequence>